<comment type="function">
    <text evidence="4">Part of the outer membrane protein assembly complex, which is involved in assembly and insertion of beta-barrel proteins into the outer membrane.</text>
</comment>
<dbReference type="InterPro" id="IPR017687">
    <property type="entry name" value="BamB"/>
</dbReference>
<dbReference type="Pfam" id="PF13360">
    <property type="entry name" value="PQQ_2"/>
    <property type="match status" value="1"/>
</dbReference>
<name>A0ABV6G8B3_9GAMM</name>
<comment type="similarity">
    <text evidence="4">Belongs to the BamB family.</text>
</comment>
<keyword evidence="1 4" id="KW-0732">Signal</keyword>
<dbReference type="SMART" id="SM00564">
    <property type="entry name" value="PQQ"/>
    <property type="match status" value="7"/>
</dbReference>
<dbReference type="InterPro" id="IPR018391">
    <property type="entry name" value="PQQ_b-propeller_rpt"/>
</dbReference>
<feature type="signal peptide" evidence="5">
    <location>
        <begin position="1"/>
        <end position="30"/>
    </location>
</feature>
<evidence type="ECO:0000256" key="3">
    <source>
        <dbReference type="ARBA" id="ARBA00023237"/>
    </source>
</evidence>
<dbReference type="InterPro" id="IPR011047">
    <property type="entry name" value="Quinoprotein_ADH-like_sf"/>
</dbReference>
<evidence type="ECO:0000256" key="4">
    <source>
        <dbReference type="HAMAP-Rule" id="MF_00923"/>
    </source>
</evidence>
<keyword evidence="3 4" id="KW-0998">Cell outer membrane</keyword>
<organism evidence="7 8">
    <name type="scientific">Kushneria aurantia</name>
    <dbReference type="NCBI Taxonomy" id="504092"/>
    <lineage>
        <taxon>Bacteria</taxon>
        <taxon>Pseudomonadati</taxon>
        <taxon>Pseudomonadota</taxon>
        <taxon>Gammaproteobacteria</taxon>
        <taxon>Oceanospirillales</taxon>
        <taxon>Halomonadaceae</taxon>
        <taxon>Kushneria</taxon>
    </lineage>
</organism>
<evidence type="ECO:0000256" key="2">
    <source>
        <dbReference type="ARBA" id="ARBA00023136"/>
    </source>
</evidence>
<dbReference type="InterPro" id="IPR002372">
    <property type="entry name" value="PQQ_rpt_dom"/>
</dbReference>
<dbReference type="HAMAP" id="MF_00923">
    <property type="entry name" value="OM_assembly_BamB"/>
    <property type="match status" value="1"/>
</dbReference>
<dbReference type="InterPro" id="IPR015943">
    <property type="entry name" value="WD40/YVTN_repeat-like_dom_sf"/>
</dbReference>
<dbReference type="EMBL" id="JBHLVX010000067">
    <property type="protein sequence ID" value="MFC0269789.1"/>
    <property type="molecule type" value="Genomic_DNA"/>
</dbReference>
<dbReference type="Proteomes" id="UP001589814">
    <property type="component" value="Unassembled WGS sequence"/>
</dbReference>
<gene>
    <name evidence="4 7" type="primary">bamB</name>
    <name evidence="7" type="ORF">ACFFHW_17645</name>
</gene>
<proteinExistence type="inferred from homology"/>
<dbReference type="RefSeq" id="WP_019952059.1">
    <property type="nucleotide sequence ID" value="NZ_JBHLVX010000067.1"/>
</dbReference>
<comment type="caution">
    <text evidence="7">The sequence shown here is derived from an EMBL/GenBank/DDBJ whole genome shotgun (WGS) entry which is preliminary data.</text>
</comment>
<evidence type="ECO:0000259" key="6">
    <source>
        <dbReference type="Pfam" id="PF13360"/>
    </source>
</evidence>
<dbReference type="NCBIfam" id="TIGR03300">
    <property type="entry name" value="assembly_YfgL"/>
    <property type="match status" value="1"/>
</dbReference>
<keyword evidence="2 4" id="KW-0472">Membrane</keyword>
<sequence>MITPAIRSTLSAGRRPLSALLCAGALVALAGCSGNVQTGVQPRELTTIDQRVTLDRQWSEGIGSLTRARYPITPAIDGDTLYASDAAGNVQAIDRASGEVLWRHNLDADISSGLTVGGGEVFAGTQNGEVIAFNADSGDIDWRTRVASVVLAPPQLNSALVVVQSVDGTLTALDRASGEQRWLYNASQPALTLRGTGTPRTIDPVSFVGFANGRLAAFDNRNGQQLWDMRVAIPQGRTEVEQMVDLDGQPVLTRDGRLFVTSYNGRVMALDARSGETIWEREESSYLTPVLAGDYLFTVTADSHIMALDASSGRVIWNQEDLEGRSLSAPAMVGNYLAVGDYQGYIHLLDATSGELVGRAHPGGDGISIAPLSDGDSLYVLTNSGDVIAWNLRQQGGDGN</sequence>
<feature type="domain" description="Pyrrolo-quinoline quinone repeat" evidence="6">
    <location>
        <begin position="87"/>
        <end position="319"/>
    </location>
</feature>
<evidence type="ECO:0000313" key="7">
    <source>
        <dbReference type="EMBL" id="MFC0269789.1"/>
    </source>
</evidence>
<evidence type="ECO:0000313" key="8">
    <source>
        <dbReference type="Proteomes" id="UP001589814"/>
    </source>
</evidence>
<dbReference type="PANTHER" id="PTHR34512">
    <property type="entry name" value="CELL SURFACE PROTEIN"/>
    <property type="match status" value="1"/>
</dbReference>
<evidence type="ECO:0000256" key="5">
    <source>
        <dbReference type="SAM" id="SignalP"/>
    </source>
</evidence>
<dbReference type="PANTHER" id="PTHR34512:SF30">
    <property type="entry name" value="OUTER MEMBRANE PROTEIN ASSEMBLY FACTOR BAMB"/>
    <property type="match status" value="1"/>
</dbReference>
<accession>A0ABV6G8B3</accession>
<protein>
    <recommendedName>
        <fullName evidence="4">Outer membrane protein assembly factor BamB</fullName>
    </recommendedName>
</protein>
<feature type="chain" id="PRO_5045179669" description="Outer membrane protein assembly factor BamB" evidence="5">
    <location>
        <begin position="31"/>
        <end position="400"/>
    </location>
</feature>
<keyword evidence="4" id="KW-0449">Lipoprotein</keyword>
<evidence type="ECO:0000256" key="1">
    <source>
        <dbReference type="ARBA" id="ARBA00022729"/>
    </source>
</evidence>
<keyword evidence="4" id="KW-0564">Palmitate</keyword>
<dbReference type="SUPFAM" id="SSF50998">
    <property type="entry name" value="Quinoprotein alcohol dehydrogenase-like"/>
    <property type="match status" value="1"/>
</dbReference>
<reference evidence="7 8" key="1">
    <citation type="submission" date="2024-09" db="EMBL/GenBank/DDBJ databases">
        <authorList>
            <person name="Sun Q."/>
            <person name="Mori K."/>
        </authorList>
    </citation>
    <scope>NUCLEOTIDE SEQUENCE [LARGE SCALE GENOMIC DNA]</scope>
    <source>
        <strain evidence="7 8">CCM 7415</strain>
    </source>
</reference>
<dbReference type="PROSITE" id="PS51257">
    <property type="entry name" value="PROKAR_LIPOPROTEIN"/>
    <property type="match status" value="1"/>
</dbReference>
<comment type="subunit">
    <text evidence="4">Part of the Bam complex.</text>
</comment>
<comment type="subcellular location">
    <subcellularLocation>
        <location evidence="4">Cell outer membrane</location>
        <topology evidence="4">Lipid-anchor</topology>
    </subcellularLocation>
</comment>
<dbReference type="Gene3D" id="2.130.10.10">
    <property type="entry name" value="YVTN repeat-like/Quinoprotein amine dehydrogenase"/>
    <property type="match status" value="1"/>
</dbReference>
<keyword evidence="8" id="KW-1185">Reference proteome</keyword>